<protein>
    <submittedName>
        <fullName evidence="2">Uncharacterized protein</fullName>
    </submittedName>
</protein>
<organism evidence="2 3">
    <name type="scientific">Anaeramoeba flamelloides</name>
    <dbReference type="NCBI Taxonomy" id="1746091"/>
    <lineage>
        <taxon>Eukaryota</taxon>
        <taxon>Metamonada</taxon>
        <taxon>Anaeramoebidae</taxon>
        <taxon>Anaeramoeba</taxon>
    </lineage>
</organism>
<feature type="compositionally biased region" description="Low complexity" evidence="1">
    <location>
        <begin position="236"/>
        <end position="253"/>
    </location>
</feature>
<feature type="region of interest" description="Disordered" evidence="1">
    <location>
        <begin position="373"/>
        <end position="412"/>
    </location>
</feature>
<evidence type="ECO:0000256" key="1">
    <source>
        <dbReference type="SAM" id="MobiDB-lite"/>
    </source>
</evidence>
<dbReference type="EMBL" id="JAOAOG010000231">
    <property type="protein sequence ID" value="KAJ6238952.1"/>
    <property type="molecule type" value="Genomic_DNA"/>
</dbReference>
<reference evidence="2" key="1">
    <citation type="submission" date="2022-08" db="EMBL/GenBank/DDBJ databases">
        <title>Novel sulfate-reducing endosymbionts in the free-living metamonad Anaeramoeba.</title>
        <authorList>
            <person name="Jerlstrom-Hultqvist J."/>
            <person name="Cepicka I."/>
            <person name="Gallot-Lavallee L."/>
            <person name="Salas-Leiva D."/>
            <person name="Curtis B.A."/>
            <person name="Zahonova K."/>
            <person name="Pipaliya S."/>
            <person name="Dacks J."/>
            <person name="Roger A.J."/>
        </authorList>
    </citation>
    <scope>NUCLEOTIDE SEQUENCE</scope>
    <source>
        <strain evidence="2">Schooner1</strain>
    </source>
</reference>
<dbReference type="Proteomes" id="UP001150062">
    <property type="component" value="Unassembled WGS sequence"/>
</dbReference>
<feature type="region of interest" description="Disordered" evidence="1">
    <location>
        <begin position="102"/>
        <end position="152"/>
    </location>
</feature>
<feature type="compositionally biased region" description="Basic and acidic residues" evidence="1">
    <location>
        <begin position="123"/>
        <end position="150"/>
    </location>
</feature>
<accession>A0ABQ8Y444</accession>
<feature type="compositionally biased region" description="Basic residues" evidence="1">
    <location>
        <begin position="271"/>
        <end position="290"/>
    </location>
</feature>
<feature type="compositionally biased region" description="Polar residues" evidence="1">
    <location>
        <begin position="374"/>
        <end position="390"/>
    </location>
</feature>
<name>A0ABQ8Y444_9EUKA</name>
<evidence type="ECO:0000313" key="3">
    <source>
        <dbReference type="Proteomes" id="UP001150062"/>
    </source>
</evidence>
<sequence length="735" mass="84474">MYLSSDPSSDDYTPRPVSPVINIFPSPPNSDFEFASSPLHESHDYFGSSAFNNSEEYNCLTYSFSNLTFSDNDNSSDYTSPMLKLIQIPEISVSSANLCSTEEQSEEANEDKFGIKNNQFHTDLQKIENERNKNKNREPTFQRKTQEKQSPKTKVLLFKSSIKKEKDSISTNAPNTFLQNQPVSKFFKNVEIKNEHHLKQEILIQPIEEQFEDVKKFETDFNQMIQNTRSLFKTNYHSNNTHNNSNSISNKINFLSPPTPLSQLPKPIKTSPKKSKSKSKSKPKSARSKLKNNIANLNITITTSPLSIESSNLIQKKNENENENENEINYSSLNSKNNIILGPRKRTRRRSSRRIASSYKHLSKPLIPIHAKQLQPQSKSKLHAQTTTLAQAHPKGKSKARARNTENKNSDQKILQPLVFPSNSKEMIKFGKSVYKVLIGTLWVIFGGPSQTQVSPYSQKFGNQISKMFDVSERNINSTPLALKNLLSNSRRTFAEFILEILVGVLSLCYLNKPPGIALQLRQTLKEITIFQKNHPTKEILTKNLKSCDNEKQMGLINQLNDLYSQLFVEDVLMFWFEKRFTPKAELRLKATQRTQFYSQYISIIGSHFFQRCCNLLAPELMKESNDTITPQYFRLINLSYQSSPLNCYYNNRMGKAKLITKLIVKFSVNKGAYWDEIVHFFSKRVHFNLENILLTSPFNYIMNLPLVQKNIQKNINNQKVNSPLTRNAFNACFN</sequence>
<comment type="caution">
    <text evidence="2">The sequence shown here is derived from an EMBL/GenBank/DDBJ whole genome shotgun (WGS) entry which is preliminary data.</text>
</comment>
<evidence type="ECO:0000313" key="2">
    <source>
        <dbReference type="EMBL" id="KAJ6238952.1"/>
    </source>
</evidence>
<keyword evidence="3" id="KW-1185">Reference proteome</keyword>
<feature type="region of interest" description="Disordered" evidence="1">
    <location>
        <begin position="236"/>
        <end position="292"/>
    </location>
</feature>
<gene>
    <name evidence="2" type="ORF">M0813_25535</name>
</gene>
<proteinExistence type="predicted"/>